<evidence type="ECO:0000313" key="2">
    <source>
        <dbReference type="EMBL" id="MDX8305246.1"/>
    </source>
</evidence>
<reference evidence="2" key="1">
    <citation type="journal article" date="2023" name="Phytobiomes J">
        <title>Deciphering the key players within the bacterial microbiota associated with aerial crown gall tumors on rhododendron: Insights into the gallobiome.</title>
        <authorList>
            <person name="Kuzmanovic N."/>
            <person name="Nesme J."/>
            <person name="Wolf J."/>
            <person name="Neumann-Schaal M."/>
            <person name="Petersen J."/>
            <person name="Fernandez-Gnecco G."/>
            <person name="Sproeer C."/>
            <person name="Bunk B."/>
            <person name="Overmann J."/>
            <person name="Sorensen S.J."/>
            <person name="Idczak E."/>
            <person name="Smalla K."/>
        </authorList>
    </citation>
    <scope>NUCLEOTIDE SEQUENCE</scope>
    <source>
        <strain evidence="2">Rho-11.1</strain>
    </source>
</reference>
<feature type="transmembrane region" description="Helical" evidence="1">
    <location>
        <begin position="6"/>
        <end position="35"/>
    </location>
</feature>
<dbReference type="InterPro" id="IPR036259">
    <property type="entry name" value="MFS_trans_sf"/>
</dbReference>
<keyword evidence="1" id="KW-0812">Transmembrane</keyword>
<name>A0AAW9FQ13_9HYPH</name>
<organism evidence="2">
    <name type="scientific">Agrobacterium rosae</name>
    <dbReference type="NCBI Taxonomy" id="1972867"/>
    <lineage>
        <taxon>Bacteria</taxon>
        <taxon>Pseudomonadati</taxon>
        <taxon>Pseudomonadota</taxon>
        <taxon>Alphaproteobacteria</taxon>
        <taxon>Hyphomicrobiales</taxon>
        <taxon>Rhizobiaceae</taxon>
        <taxon>Rhizobium/Agrobacterium group</taxon>
        <taxon>Agrobacterium</taxon>
    </lineage>
</organism>
<dbReference type="SUPFAM" id="SSF103473">
    <property type="entry name" value="MFS general substrate transporter"/>
    <property type="match status" value="1"/>
</dbReference>
<dbReference type="RefSeq" id="WP_320203518.1">
    <property type="nucleotide sequence ID" value="NZ_CP192782.1"/>
</dbReference>
<proteinExistence type="predicted"/>
<keyword evidence="1" id="KW-1133">Transmembrane helix</keyword>
<evidence type="ECO:0000256" key="1">
    <source>
        <dbReference type="SAM" id="Phobius"/>
    </source>
</evidence>
<dbReference type="EMBL" id="JAVRAF010000015">
    <property type="protein sequence ID" value="MDX8305246.1"/>
    <property type="molecule type" value="Genomic_DNA"/>
</dbReference>
<comment type="caution">
    <text evidence="2">The sequence shown here is derived from an EMBL/GenBank/DDBJ whole genome shotgun (WGS) entry which is preliminary data.</text>
</comment>
<accession>A0AAW9FQ13</accession>
<sequence>MLVACYLALVAIYGIAGLQEILQWLLIIVAAYTLIETLNLRAIESITSELAPKGKQATYFGALGLVLGVGDSSGNYAGSWLAMERASPRLFW</sequence>
<dbReference type="AlphaFoldDB" id="A0AAW9FQ13"/>
<gene>
    <name evidence="2" type="ORF">RMR22_23645</name>
</gene>
<keyword evidence="1" id="KW-0472">Membrane</keyword>
<protein>
    <submittedName>
        <fullName evidence="2">Uncharacterized protein</fullName>
    </submittedName>
</protein>